<dbReference type="Proteomes" id="UP000827261">
    <property type="component" value="Segment"/>
</dbReference>
<reference evidence="1" key="1">
    <citation type="submission" date="2021-06" db="EMBL/GenBank/DDBJ databases">
        <title>Complete genome sequence of Stenotrophomonas maltophilia phage Philippe.</title>
        <authorList>
            <person name="Vallavanatt I."/>
            <person name="Bartz M."/>
            <person name="Clark J."/>
            <person name="Burrowes B."/>
            <person name="Liu M."/>
            <person name="Gill J."/>
        </authorList>
    </citation>
    <scope>NUCLEOTIDE SEQUENCE</scope>
</reference>
<dbReference type="EMBL" id="MZ326861">
    <property type="protein sequence ID" value="QYW02219.1"/>
    <property type="molecule type" value="Genomic_DNA"/>
</dbReference>
<evidence type="ECO:0000313" key="2">
    <source>
        <dbReference type="Proteomes" id="UP000827261"/>
    </source>
</evidence>
<protein>
    <recommendedName>
        <fullName evidence="3">DUF1737 domain-containing protein</fullName>
    </recommendedName>
</protein>
<proteinExistence type="predicted"/>
<organism evidence="1 2">
    <name type="scientific">Stenotrophomonas phage Philippe</name>
    <dbReference type="NCBI Taxonomy" id="2859655"/>
    <lineage>
        <taxon>Viruses</taxon>
        <taxon>Duplodnaviria</taxon>
        <taxon>Heunggongvirae</taxon>
        <taxon>Uroviricota</taxon>
        <taxon>Caudoviricetes</taxon>
        <taxon>Schitoviridae</taxon>
        <taxon>Philippevirus</taxon>
        <taxon>Philippevirus philippe</taxon>
    </lineage>
</organism>
<sequence length="62" mass="7208">MQYENISKSFLSELDESVNAAIKDGWEVSGPLIVVDHVTYRESSYVRGDMRYTYIQTMIKKD</sequence>
<evidence type="ECO:0008006" key="3">
    <source>
        <dbReference type="Google" id="ProtNLM"/>
    </source>
</evidence>
<accession>A0AAE7WN04</accession>
<gene>
    <name evidence="1" type="ORF">CPT_Philippe_020</name>
</gene>
<evidence type="ECO:0000313" key="1">
    <source>
        <dbReference type="EMBL" id="QYW02219.1"/>
    </source>
</evidence>
<keyword evidence="2" id="KW-1185">Reference proteome</keyword>
<name>A0AAE7WN04_9CAUD</name>